<dbReference type="RefSeq" id="WP_203781490.1">
    <property type="nucleotide sequence ID" value="NZ_BOMV01000025.1"/>
</dbReference>
<comment type="caution">
    <text evidence="2">The sequence shown here is derived from an EMBL/GenBank/DDBJ whole genome shotgun (WGS) entry which is preliminary data.</text>
</comment>
<feature type="compositionally biased region" description="Low complexity" evidence="1">
    <location>
        <begin position="31"/>
        <end position="46"/>
    </location>
</feature>
<feature type="compositionally biased region" description="Basic residues" evidence="1">
    <location>
        <begin position="66"/>
        <end position="80"/>
    </location>
</feature>
<evidence type="ECO:0000313" key="3">
    <source>
        <dbReference type="Proteomes" id="UP000636960"/>
    </source>
</evidence>
<evidence type="ECO:0000256" key="1">
    <source>
        <dbReference type="SAM" id="MobiDB-lite"/>
    </source>
</evidence>
<protein>
    <submittedName>
        <fullName evidence="2">Uncharacterized protein</fullName>
    </submittedName>
</protein>
<keyword evidence="3" id="KW-1185">Reference proteome</keyword>
<sequence>MNAPRFSVHVDQDDLAKQNLAAGLPRQSVTGTTGALPGKAAGAAHHGAQDGRQAARDRSERDHARGGRTSKGRSYAFRRS</sequence>
<name>A0A919JX17_9ACTN</name>
<proteinExistence type="predicted"/>
<dbReference type="EMBL" id="BOMV01000025">
    <property type="protein sequence ID" value="GIE95189.1"/>
    <property type="molecule type" value="Genomic_DNA"/>
</dbReference>
<organism evidence="2 3">
    <name type="scientific">Paractinoplanes rishiriensis</name>
    <dbReference type="NCBI Taxonomy" id="1050105"/>
    <lineage>
        <taxon>Bacteria</taxon>
        <taxon>Bacillati</taxon>
        <taxon>Actinomycetota</taxon>
        <taxon>Actinomycetes</taxon>
        <taxon>Micromonosporales</taxon>
        <taxon>Micromonosporaceae</taxon>
        <taxon>Paractinoplanes</taxon>
    </lineage>
</organism>
<reference evidence="2" key="1">
    <citation type="submission" date="2021-01" db="EMBL/GenBank/DDBJ databases">
        <title>Whole genome shotgun sequence of Actinoplanes rishiriensis NBRC 108556.</title>
        <authorList>
            <person name="Komaki H."/>
            <person name="Tamura T."/>
        </authorList>
    </citation>
    <scope>NUCLEOTIDE SEQUENCE</scope>
    <source>
        <strain evidence="2">NBRC 108556</strain>
    </source>
</reference>
<gene>
    <name evidence="2" type="ORF">Ari01nite_26540</name>
</gene>
<feature type="region of interest" description="Disordered" evidence="1">
    <location>
        <begin position="22"/>
        <end position="80"/>
    </location>
</feature>
<dbReference type="Proteomes" id="UP000636960">
    <property type="component" value="Unassembled WGS sequence"/>
</dbReference>
<evidence type="ECO:0000313" key="2">
    <source>
        <dbReference type="EMBL" id="GIE95189.1"/>
    </source>
</evidence>
<feature type="compositionally biased region" description="Basic and acidic residues" evidence="1">
    <location>
        <begin position="47"/>
        <end position="65"/>
    </location>
</feature>
<accession>A0A919JX17</accession>
<dbReference type="AlphaFoldDB" id="A0A919JX17"/>